<dbReference type="GO" id="GO:0005524">
    <property type="term" value="F:ATP binding"/>
    <property type="evidence" value="ECO:0007669"/>
    <property type="project" value="UniProtKB-KW"/>
</dbReference>
<dbReference type="SMART" id="SM00491">
    <property type="entry name" value="HELICc2"/>
    <property type="match status" value="1"/>
</dbReference>
<dbReference type="PANTHER" id="PTHR11472:SF47">
    <property type="entry name" value="FANCONI ANEMIA GROUP J PROTEIN"/>
    <property type="match status" value="1"/>
</dbReference>
<dbReference type="SUPFAM" id="SSF52540">
    <property type="entry name" value="P-loop containing nucleoside triphosphate hydrolases"/>
    <property type="match status" value="1"/>
</dbReference>
<dbReference type="Pfam" id="PF06733">
    <property type="entry name" value="DEAD_2"/>
    <property type="match status" value="1"/>
</dbReference>
<dbReference type="InterPro" id="IPR045028">
    <property type="entry name" value="DinG/Rad3-like"/>
</dbReference>
<evidence type="ECO:0000256" key="7">
    <source>
        <dbReference type="ARBA" id="ARBA00023014"/>
    </source>
</evidence>
<dbReference type="GO" id="GO:0003678">
    <property type="term" value="F:DNA helicase activity"/>
    <property type="evidence" value="ECO:0007669"/>
    <property type="project" value="InterPro"/>
</dbReference>
<organism evidence="11">
    <name type="scientific">Arabidopsis thaliana</name>
    <name type="common">Mouse-ear cress</name>
    <dbReference type="NCBI Taxonomy" id="3702"/>
    <lineage>
        <taxon>Eukaryota</taxon>
        <taxon>Viridiplantae</taxon>
        <taxon>Streptophyta</taxon>
        <taxon>Embryophyta</taxon>
        <taxon>Tracheophyta</taxon>
        <taxon>Spermatophyta</taxon>
        <taxon>Magnoliopsida</taxon>
        <taxon>eudicotyledons</taxon>
        <taxon>Gunneridae</taxon>
        <taxon>Pentapetalae</taxon>
        <taxon>rosids</taxon>
        <taxon>malvids</taxon>
        <taxon>Brassicales</taxon>
        <taxon>Brassicaceae</taxon>
        <taxon>Camelineae</taxon>
        <taxon>Arabidopsis</taxon>
    </lineage>
</organism>
<proteinExistence type="predicted"/>
<dbReference type="InterPro" id="IPR027417">
    <property type="entry name" value="P-loop_NTPase"/>
</dbReference>
<dbReference type="GO" id="GO:0006139">
    <property type="term" value="P:nucleobase-containing compound metabolic process"/>
    <property type="evidence" value="ECO:0007669"/>
    <property type="project" value="InterPro"/>
</dbReference>
<evidence type="ECO:0000256" key="6">
    <source>
        <dbReference type="ARBA" id="ARBA00023004"/>
    </source>
</evidence>
<reference evidence="11" key="2">
    <citation type="submission" date="2000-06" db="EMBL/GenBank/DDBJ databases">
        <title>Genomic sequence for Arabidopsis thaliana BAC F2D10 from chromosome I.</title>
        <authorList>
            <person name="Shinn P."/>
            <person name="Brooks S."/>
            <person name="Buehler E."/>
            <person name="Chao Q."/>
            <person name="Johnson-Hopson C."/>
            <person name="Khan S."/>
            <person name="Kim C."/>
            <person name="Altafi H."/>
            <person name="Bei Q."/>
            <person name="Chin C."/>
            <person name="Chiou J."/>
            <person name="Choi E."/>
            <person name="Conn L."/>
            <person name="Conway A."/>
            <person name="Gonzales A."/>
            <person name="Hansen N."/>
            <person name="Howing B."/>
            <person name="Koo T."/>
            <person name="Lam B."/>
            <person name="Lee J."/>
            <person name="Lenz C."/>
            <person name="Li J."/>
            <person name="Liu A."/>
            <person name="Liu K."/>
            <person name="Liu S."/>
            <person name="Mukharsky N."/>
            <person name="Nguyen M."/>
            <person name="Palm C."/>
            <person name="Pham P."/>
            <person name="Sakano H."/>
            <person name="Schwartz J."/>
            <person name="Southwick A."/>
            <person name="Thaveri A."/>
            <person name="Toriumi M."/>
            <person name="Vaysberg M."/>
            <person name="Yu G."/>
            <person name="Federspiel N.A."/>
            <person name="Theologis A."/>
            <person name="Ecker J.R."/>
        </authorList>
    </citation>
    <scope>NUCLEOTIDE SEQUENCE</scope>
</reference>
<dbReference type="PROSITE" id="PS51193">
    <property type="entry name" value="HELICASE_ATP_BIND_2"/>
    <property type="match status" value="1"/>
</dbReference>
<dbReference type="Pfam" id="PF13307">
    <property type="entry name" value="Helicase_C_2"/>
    <property type="match status" value="2"/>
</dbReference>
<keyword evidence="8" id="KW-0413">Isomerase</keyword>
<dbReference type="GO" id="GO:0016818">
    <property type="term" value="F:hydrolase activity, acting on acid anhydrides, in phosphorus-containing anhydrides"/>
    <property type="evidence" value="ECO:0007669"/>
    <property type="project" value="InterPro"/>
</dbReference>
<dbReference type="GO" id="GO:0046872">
    <property type="term" value="F:metal ion binding"/>
    <property type="evidence" value="ECO:0007669"/>
    <property type="project" value="UniProtKB-KW"/>
</dbReference>
<dbReference type="InterPro" id="IPR006554">
    <property type="entry name" value="Helicase-like_DEXD_c2"/>
</dbReference>
<dbReference type="InterPro" id="IPR006555">
    <property type="entry name" value="ATP-dep_Helicase_C"/>
</dbReference>
<feature type="domain" description="Helicase ATP-binding" evidence="10">
    <location>
        <begin position="30"/>
        <end position="336"/>
    </location>
</feature>
<dbReference type="GO" id="GO:0051536">
    <property type="term" value="F:iron-sulfur cluster binding"/>
    <property type="evidence" value="ECO:0007669"/>
    <property type="project" value="UniProtKB-KW"/>
</dbReference>
<dbReference type="InterPro" id="IPR010614">
    <property type="entry name" value="RAD3-like_helicase_DEAD"/>
</dbReference>
<dbReference type="ExpressionAtlas" id="Q9LM79">
    <property type="expression patterns" value="baseline and differential"/>
</dbReference>
<dbReference type="PIR" id="A86340">
    <property type="entry name" value="A86340"/>
</dbReference>
<dbReference type="SMART" id="SM00488">
    <property type="entry name" value="DEXDc2"/>
    <property type="match status" value="1"/>
</dbReference>
<evidence type="ECO:0000256" key="8">
    <source>
        <dbReference type="ARBA" id="ARBA00023235"/>
    </source>
</evidence>
<feature type="region of interest" description="Disordered" evidence="9">
    <location>
        <begin position="96"/>
        <end position="116"/>
    </location>
</feature>
<evidence type="ECO:0000256" key="1">
    <source>
        <dbReference type="ARBA" id="ARBA00022723"/>
    </source>
</evidence>
<dbReference type="EMBL" id="AC069251">
    <property type="protein sequence ID" value="AAF80633.1"/>
    <property type="molecule type" value="Genomic_DNA"/>
</dbReference>
<keyword evidence="6" id="KW-0408">Iron</keyword>
<keyword evidence="7" id="KW-0411">Iron-sulfur</keyword>
<accession>Q9LM79</accession>
<dbReference type="PANTHER" id="PTHR11472">
    <property type="entry name" value="DNA REPAIR DEAD HELICASE RAD3/XP-D SUBFAMILY MEMBER"/>
    <property type="match status" value="1"/>
</dbReference>
<evidence type="ECO:0000256" key="4">
    <source>
        <dbReference type="ARBA" id="ARBA00022806"/>
    </source>
</evidence>
<evidence type="ECO:0000256" key="5">
    <source>
        <dbReference type="ARBA" id="ARBA00022840"/>
    </source>
</evidence>
<dbReference type="Gene3D" id="3.40.50.300">
    <property type="entry name" value="P-loop containing nucleotide triphosphate hydrolases"/>
    <property type="match status" value="3"/>
</dbReference>
<keyword evidence="5" id="KW-0067">ATP-binding</keyword>
<reference evidence="11" key="3">
    <citation type="submission" date="2000-07" db="EMBL/GenBank/DDBJ databases">
        <authorList>
            <person name="Shinn P."/>
            <person name="Brooks S."/>
            <person name="Buehler E."/>
            <person name="Chao Q."/>
            <person name="Cheuk R."/>
            <person name="Johnson-Hopson C."/>
            <person name="Khan S."/>
            <person name="Kim C."/>
            <person name="Altafi H."/>
            <person name="Bei B."/>
            <person name="Chin C."/>
            <person name="Chiou J."/>
            <person name="Choi E."/>
            <person name="Conn L."/>
            <person name="Conway A."/>
            <person name="Gonzalez A."/>
            <person name="Hansen N."/>
            <person name="Howing B."/>
            <person name="Koo T."/>
            <person name="Lam B."/>
            <person name="Lee J."/>
            <person name="Lenz C."/>
            <person name="Li J."/>
            <person name="Liu A."/>
            <person name="Liu J."/>
            <person name="Liu S."/>
            <person name="Mukharsky N."/>
            <person name="Nguyen M."/>
            <person name="Palm C."/>
            <person name="Pham P."/>
            <person name="Sakano H."/>
            <person name="Schwartz J."/>
            <person name="Southwick A."/>
            <person name="Thaveri A."/>
            <person name="Toriumi M."/>
            <person name="Vaysberg M."/>
            <person name="Yu G."/>
            <person name="Davis R."/>
            <person name="Federspiel N."/>
            <person name="Theologis A."/>
            <person name="Ecker J."/>
        </authorList>
    </citation>
    <scope>NUCLEOTIDE SEQUENCE</scope>
</reference>
<keyword evidence="3" id="KW-0378">Hydrolase</keyword>
<keyword evidence="4" id="KW-0347">Helicase</keyword>
<dbReference type="InterPro" id="IPR014013">
    <property type="entry name" value="Helic_SF1/SF2_ATP-bd_DinG/Rad3"/>
</dbReference>
<keyword evidence="2" id="KW-0547">Nucleotide-binding</keyword>
<keyword evidence="1" id="KW-0479">Metal-binding</keyword>
<name>Q9LM79_ARATH</name>
<dbReference type="GO" id="GO:0003677">
    <property type="term" value="F:DNA binding"/>
    <property type="evidence" value="ECO:0007669"/>
    <property type="project" value="InterPro"/>
</dbReference>
<dbReference type="AlphaFoldDB" id="Q9LM79"/>
<evidence type="ECO:0000256" key="3">
    <source>
        <dbReference type="ARBA" id="ARBA00022801"/>
    </source>
</evidence>
<evidence type="ECO:0000259" key="10">
    <source>
        <dbReference type="PROSITE" id="PS51193"/>
    </source>
</evidence>
<evidence type="ECO:0000256" key="9">
    <source>
        <dbReference type="SAM" id="MobiDB-lite"/>
    </source>
</evidence>
<sequence>MASTRSKSDSKEEVKQTLNSKNPKNVYQIGGLQVEFPYQPYGTQLAFMSRVISTLDRAQRDGHSHALLESPTGTGKSLSLLCSVLAWQKSYKSRFPNGNLSHSKTQPSDIAGSSNVEPHEPQIPTIYYASRTHAQITQVIREYRKTGYRVPMTVLGSRKRYCTNSHVQGKENVDEKCGVGRILAYPSLQQTGHNGVHDIEDLVKIGKTVTGRLLKSFTVHSNMEDIAREAGSINLEEDIIFKLKNELEQMSEVEPEIYDSLYEVVEGLISWIGRKKDSLAKRDVDHYFSNWTGDRALKELKEFNITRENFPNLKACFNQAITKSEAAEIDPDKPYLSGISVSTLEELFATLTYFFSRNGSHVLDYEMGLQRSAKRGDNGWTNTFSLWCMNPSVVFKDLADLSLSIILTSGTLSPMNSFSSELGMQFGTCLEAPHVIDPNMQVWAGAISTVPGNYPLNASYRTAEAYAFQDALGKSLEEICTIVPGGSLVFFPSYKLMEKLCTRWHETGQWSRLCLKTDLFIEPRGGSKDDFETVLKEYYDSISGKNRLIGRNSSVKKAGSVITEAQDDSKRGSAFLAVCRGKGPYEHQSMTWFVFKFYMFLSVELKRKYNDTNKSSKNLLGGSEWYCQQAYRALNQAAGRCIRHRFDYGAIIFLVIVALRLPTTKEQSVYFKVAKASIKVYDNFEASMEGLRYFFSSVKERVDSKMLESHEQNLSSENQRNEFVRKENQTQNKSSHVEPKQTIPAHTFIQVKREAECCKGVIDLDCEVQPEPGYCEESSVTNCDEDPETSFVSGMINGIATARPCSSSKYESSSLETGLRSLKSPDQFLKRHVSNANFRRSPLGAESSVTPERYSIGDMRNMTLEAESPLNMSVNSHVLKRRKFTTSPIIIDLEEENSNAPDNRPEDHTSFTRRIEFGFPEVDQRVMRISCSLCRSTLSHPENNSYPICMLTSSSKTYLLSLLKETSGTGSAEMPTSVSVIMTDCSLVNQRLCTNSESSNGQGIWCQQDGCVFKTIFCPFCSVPNTCLGMQVMATDSSNVQFMSKILFFADHLEVTNDAASKETRLTHKSFFIQMPKDIISSAFGTSLLQVTTDFRPLKIAYGKETVVQIGKLCSIDPT</sequence>
<evidence type="ECO:0000256" key="2">
    <source>
        <dbReference type="ARBA" id="ARBA00022741"/>
    </source>
</evidence>
<protein>
    <submittedName>
        <fullName evidence="11">F2D10.24</fullName>
    </submittedName>
</protein>
<reference key="1">
    <citation type="journal article" date="2000" name="Nature">
        <title>Sequence and analysis of chromosome 1 of the plant Arabidopsis thaliana.</title>
        <authorList>
            <person name="Theologis A."/>
            <person name="Ecker J.R."/>
            <person name="Palm C.J."/>
            <person name="Federspiel N.A."/>
            <person name="Kaul S."/>
            <person name="White O."/>
            <person name="Alonso J."/>
            <person name="Altafi H."/>
            <person name="Araujo R."/>
            <person name="Bowman C.L."/>
            <person name="Brooks S.Y."/>
            <person name="Buehler E."/>
            <person name="Chan A."/>
            <person name="Chao Q."/>
            <person name="Chen H."/>
            <person name="Cheuk R.F."/>
            <person name="Chin C.W."/>
            <person name="Chung M.K."/>
            <person name="Conn L."/>
            <person name="Conway A.B."/>
            <person name="Conway A.R."/>
            <person name="Creasy T.H."/>
            <person name="Dewar K."/>
            <person name="Dunn P."/>
            <person name="Etgu P."/>
            <person name="Feldblyum T.V."/>
            <person name="Feng J."/>
            <person name="Fong B."/>
            <person name="Fujii C.Y."/>
            <person name="Gill J.E."/>
            <person name="Goldsmith A.D."/>
            <person name="Haas B."/>
            <person name="Hansen N.F."/>
            <person name="Hughes B."/>
            <person name="Huizar L."/>
            <person name="Hunter J.L."/>
            <person name="Jenkins J."/>
            <person name="Johnson-Hopson C."/>
            <person name="Khan S."/>
            <person name="Khaykin E."/>
            <person name="Kim C.J."/>
            <person name="Koo H.L."/>
            <person name="Kremenetskaia I."/>
            <person name="Kurtz D.B."/>
            <person name="Kwan A."/>
            <person name="Lam B."/>
            <person name="Langin-Hooper S."/>
            <person name="Lee A."/>
            <person name="Lee J.M."/>
            <person name="Lenz C.A."/>
            <person name="Li J.H."/>
            <person name="Li Y."/>
            <person name="Lin X."/>
            <person name="Liu S.X."/>
            <person name="Liu Z.A."/>
            <person name="Luros J.S."/>
            <person name="Maiti R."/>
            <person name="Marziali A."/>
            <person name="Militscher J."/>
            <person name="Miranda M."/>
            <person name="Nguyen M."/>
            <person name="Nierman W.C."/>
            <person name="Osborne B.I."/>
            <person name="Pai G."/>
            <person name="Peterson J."/>
            <person name="Pham P.K."/>
            <person name="Rizzo M."/>
            <person name="Rooney T."/>
            <person name="Rowley D."/>
            <person name="Sakano H."/>
            <person name="Salzberg S.L."/>
            <person name="Schwartz J.R."/>
            <person name="Shinn P."/>
            <person name="Southwick A.M."/>
            <person name="Sun H."/>
            <person name="Tallon L.J."/>
            <person name="Tambunga G."/>
            <person name="Toriumi M.J."/>
            <person name="Town C.D."/>
            <person name="Utterback T."/>
            <person name="Van Aken S."/>
            <person name="Vaysberg M."/>
            <person name="Vysotskaia V.S."/>
            <person name="Walker M."/>
            <person name="Wu D."/>
            <person name="Yu G."/>
            <person name="Fraser C.M."/>
            <person name="Venter J.C."/>
            <person name="Davis R.W."/>
        </authorList>
    </citation>
    <scope>NUCLEOTIDE SEQUENCE [LARGE SCALE GENOMIC DNA]</scope>
    <source>
        <strain>cv. Columbia</strain>
    </source>
</reference>
<evidence type="ECO:0000313" key="11">
    <source>
        <dbReference type="EMBL" id="AAF80633.1"/>
    </source>
</evidence>